<proteinExistence type="predicted"/>
<dbReference type="AlphaFoldDB" id="A0A1H4J405"/>
<dbReference type="EMBL" id="FNSQ01000005">
    <property type="protein sequence ID" value="SEB40983.1"/>
    <property type="molecule type" value="Genomic_DNA"/>
</dbReference>
<evidence type="ECO:0000313" key="2">
    <source>
        <dbReference type="Proteomes" id="UP000183750"/>
    </source>
</evidence>
<sequence length="42" mass="5058">MASAGSFSALLTIRFYMRLDMDQIHMSHYIYMYCDKHMLHDI</sequence>
<dbReference type="Proteomes" id="UP000183750">
    <property type="component" value="Unassembled WGS sequence"/>
</dbReference>
<name>A0A1H4J405_9MICO</name>
<reference evidence="2" key="1">
    <citation type="submission" date="2016-10" db="EMBL/GenBank/DDBJ databases">
        <authorList>
            <person name="Varghese N."/>
            <person name="Submissions S."/>
        </authorList>
    </citation>
    <scope>NUCLEOTIDE SEQUENCE [LARGE SCALE GENOMIC DNA]</scope>
    <source>
        <strain evidence="2">DSM 16089</strain>
    </source>
</reference>
<keyword evidence="2" id="KW-1185">Reference proteome</keyword>
<protein>
    <submittedName>
        <fullName evidence="1">Uncharacterized protein</fullName>
    </submittedName>
</protein>
<organism evidence="1 2">
    <name type="scientific">Microbacterium hydrocarbonoxydans</name>
    <dbReference type="NCBI Taxonomy" id="273678"/>
    <lineage>
        <taxon>Bacteria</taxon>
        <taxon>Bacillati</taxon>
        <taxon>Actinomycetota</taxon>
        <taxon>Actinomycetes</taxon>
        <taxon>Micrococcales</taxon>
        <taxon>Microbacteriaceae</taxon>
        <taxon>Microbacterium</taxon>
    </lineage>
</organism>
<gene>
    <name evidence="1" type="ORF">SAMN04489807_0556</name>
</gene>
<accession>A0A1H4J405</accession>
<evidence type="ECO:0000313" key="1">
    <source>
        <dbReference type="EMBL" id="SEB40983.1"/>
    </source>
</evidence>